<proteinExistence type="predicted"/>
<dbReference type="EMBL" id="CAADRN010000126">
    <property type="protein sequence ID" value="VFU13302.1"/>
    <property type="molecule type" value="Genomic_DNA"/>
</dbReference>
<accession>A0A485LZR7</accession>
<evidence type="ECO:0000313" key="1">
    <source>
        <dbReference type="EMBL" id="VFU13302.1"/>
    </source>
</evidence>
<name>A0A485LZR7_9ZZZZ</name>
<organism evidence="1">
    <name type="scientific">anaerobic digester metagenome</name>
    <dbReference type="NCBI Taxonomy" id="1263854"/>
    <lineage>
        <taxon>unclassified sequences</taxon>
        <taxon>metagenomes</taxon>
        <taxon>ecological metagenomes</taxon>
    </lineage>
</organism>
<protein>
    <submittedName>
        <fullName evidence="1">Uncharacterized protein</fullName>
    </submittedName>
</protein>
<gene>
    <name evidence="1" type="ORF">SCFA_2110003</name>
</gene>
<sequence length="151" mass="16883">MEKAASVTNKRYPVSSLPVYRHRLAIIQKIVLDSLAQGCDEAEALGLFFWKLADLEPPAGNKEHLLFCALFRMHQSCLNTRIDSREEALKLLGITSGELDLPPKKTIGRAKAAYWKHFNELSSDLKMFLSNASKIGAMKKALSFITDCKSI</sequence>
<reference evidence="1" key="1">
    <citation type="submission" date="2019-03" db="EMBL/GenBank/DDBJ databases">
        <authorList>
            <person name="Hao L."/>
        </authorList>
    </citation>
    <scope>NUCLEOTIDE SEQUENCE</scope>
</reference>
<dbReference type="AlphaFoldDB" id="A0A485LZR7"/>